<dbReference type="PANTHER" id="PTHR35011">
    <property type="entry name" value="2,3-DIKETO-L-GULONATE TRAP TRANSPORTER SMALL PERMEASE PROTEIN YIAM"/>
    <property type="match status" value="1"/>
</dbReference>
<dbReference type="InterPro" id="IPR055348">
    <property type="entry name" value="DctQ"/>
</dbReference>
<evidence type="ECO:0000256" key="4">
    <source>
        <dbReference type="ARBA" id="ARBA00022519"/>
    </source>
</evidence>
<feature type="transmembrane region" description="Helical" evidence="9">
    <location>
        <begin position="119"/>
        <end position="140"/>
    </location>
</feature>
<evidence type="ECO:0000313" key="11">
    <source>
        <dbReference type="EMBL" id="PYF05228.1"/>
    </source>
</evidence>
<name>A0A318TQD9_9BACL</name>
<dbReference type="GO" id="GO:0015740">
    <property type="term" value="P:C4-dicarboxylate transport"/>
    <property type="evidence" value="ECO:0007669"/>
    <property type="project" value="TreeGrafter"/>
</dbReference>
<dbReference type="GO" id="GO:0005886">
    <property type="term" value="C:plasma membrane"/>
    <property type="evidence" value="ECO:0007669"/>
    <property type="project" value="UniProtKB-SubCell"/>
</dbReference>
<comment type="subcellular location">
    <subcellularLocation>
        <location evidence="1">Cell inner membrane</location>
        <topology evidence="1">Multi-pass membrane protein</topology>
    </subcellularLocation>
</comment>
<evidence type="ECO:0000256" key="9">
    <source>
        <dbReference type="SAM" id="Phobius"/>
    </source>
</evidence>
<dbReference type="EMBL" id="QJTJ01000018">
    <property type="protein sequence ID" value="PYF05228.1"/>
    <property type="molecule type" value="Genomic_DNA"/>
</dbReference>
<dbReference type="Pfam" id="PF04290">
    <property type="entry name" value="DctQ"/>
    <property type="match status" value="1"/>
</dbReference>
<evidence type="ECO:0000256" key="8">
    <source>
        <dbReference type="ARBA" id="ARBA00038436"/>
    </source>
</evidence>
<dbReference type="PANTHER" id="PTHR35011:SF2">
    <property type="entry name" value="2,3-DIKETO-L-GULONATE TRAP TRANSPORTER SMALL PERMEASE PROTEIN YIAM"/>
    <property type="match status" value="1"/>
</dbReference>
<evidence type="ECO:0000256" key="2">
    <source>
        <dbReference type="ARBA" id="ARBA00022448"/>
    </source>
</evidence>
<proteinExistence type="inferred from homology"/>
<keyword evidence="12" id="KW-1185">Reference proteome</keyword>
<keyword evidence="7 9" id="KW-0472">Membrane</keyword>
<comment type="caution">
    <text evidence="11">The sequence shown here is derived from an EMBL/GenBank/DDBJ whole genome shotgun (WGS) entry which is preliminary data.</text>
</comment>
<dbReference type="GO" id="GO:0022857">
    <property type="term" value="F:transmembrane transporter activity"/>
    <property type="evidence" value="ECO:0007669"/>
    <property type="project" value="TreeGrafter"/>
</dbReference>
<evidence type="ECO:0000256" key="1">
    <source>
        <dbReference type="ARBA" id="ARBA00004429"/>
    </source>
</evidence>
<keyword evidence="2" id="KW-0813">Transport</keyword>
<feature type="transmembrane region" description="Helical" evidence="9">
    <location>
        <begin position="14"/>
        <end position="35"/>
    </location>
</feature>
<dbReference type="AlphaFoldDB" id="A0A318TQD9"/>
<feature type="transmembrane region" description="Helical" evidence="9">
    <location>
        <begin position="47"/>
        <end position="64"/>
    </location>
</feature>
<evidence type="ECO:0000313" key="12">
    <source>
        <dbReference type="Proteomes" id="UP000247416"/>
    </source>
</evidence>
<evidence type="ECO:0000256" key="7">
    <source>
        <dbReference type="ARBA" id="ARBA00023136"/>
    </source>
</evidence>
<keyword evidence="6 9" id="KW-1133">Transmembrane helix</keyword>
<gene>
    <name evidence="11" type="ORF">BJ095_11846</name>
</gene>
<keyword evidence="4" id="KW-0997">Cell inner membrane</keyword>
<reference evidence="11 12" key="1">
    <citation type="submission" date="2018-06" db="EMBL/GenBank/DDBJ databases">
        <title>Genomic Encyclopedia of Archaeal and Bacterial Type Strains, Phase II (KMG-II): from individual species to whole genera.</title>
        <authorList>
            <person name="Goeker M."/>
        </authorList>
    </citation>
    <scope>NUCLEOTIDE SEQUENCE [LARGE SCALE GENOMIC DNA]</scope>
    <source>
        <strain evidence="11 12">KACC 16626</strain>
    </source>
</reference>
<feature type="transmembrane region" description="Helical" evidence="9">
    <location>
        <begin position="85"/>
        <end position="107"/>
    </location>
</feature>
<keyword evidence="5 9" id="KW-0812">Transmembrane</keyword>
<keyword evidence="3" id="KW-1003">Cell membrane</keyword>
<evidence type="ECO:0000256" key="6">
    <source>
        <dbReference type="ARBA" id="ARBA00022989"/>
    </source>
</evidence>
<comment type="similarity">
    <text evidence="8">Belongs to the TRAP transporter small permease family.</text>
</comment>
<accession>A0A318TQD9</accession>
<evidence type="ECO:0000256" key="5">
    <source>
        <dbReference type="ARBA" id="ARBA00022692"/>
    </source>
</evidence>
<dbReference type="InterPro" id="IPR007387">
    <property type="entry name" value="TRAP_DctQ"/>
</dbReference>
<sequence length="189" mass="21871">MKIIKWLDNNIERVILLILLVVMTVVTVLQVFMRYVMENSLTWSEELARFCFIWLVYIGISYGVKRAKHVRVEAIFSIVKRRGKFIINLIANVLFLYFAIYATYYGFTIMKTIQSTGQIAPSIGIPMSIMYLGMPIGMFLTTIRLVQRIIYETKIFKDGKEIQDNTPLESAQVVQQEPELETKKEVGIS</sequence>
<evidence type="ECO:0000259" key="10">
    <source>
        <dbReference type="Pfam" id="PF04290"/>
    </source>
</evidence>
<feature type="domain" description="Tripartite ATP-independent periplasmic transporters DctQ component" evidence="10">
    <location>
        <begin position="23"/>
        <end position="151"/>
    </location>
</feature>
<dbReference type="RefSeq" id="WP_181418066.1">
    <property type="nucleotide sequence ID" value="NZ_CP085009.1"/>
</dbReference>
<evidence type="ECO:0000256" key="3">
    <source>
        <dbReference type="ARBA" id="ARBA00022475"/>
    </source>
</evidence>
<organism evidence="11 12">
    <name type="scientific">Ureibacillus chungkukjangi</name>
    <dbReference type="NCBI Taxonomy" id="1202712"/>
    <lineage>
        <taxon>Bacteria</taxon>
        <taxon>Bacillati</taxon>
        <taxon>Bacillota</taxon>
        <taxon>Bacilli</taxon>
        <taxon>Bacillales</taxon>
        <taxon>Caryophanaceae</taxon>
        <taxon>Ureibacillus</taxon>
    </lineage>
</organism>
<protein>
    <submittedName>
        <fullName evidence="11">TRAP-type C4-dicarboxylate transport system permease small subunit</fullName>
    </submittedName>
</protein>
<dbReference type="Proteomes" id="UP000247416">
    <property type="component" value="Unassembled WGS sequence"/>
</dbReference>